<evidence type="ECO:0000256" key="2">
    <source>
        <dbReference type="ARBA" id="ARBA00022750"/>
    </source>
</evidence>
<evidence type="ECO:0000256" key="4">
    <source>
        <dbReference type="RuleBase" id="RU000454"/>
    </source>
</evidence>
<dbReference type="Pfam" id="PF00026">
    <property type="entry name" value="Asp"/>
    <property type="match status" value="1"/>
</dbReference>
<keyword evidence="2 4" id="KW-0064">Aspartyl protease</keyword>
<protein>
    <recommendedName>
        <fullName evidence="6">Peptidase A1 domain-containing protein</fullName>
    </recommendedName>
</protein>
<evidence type="ECO:0000256" key="3">
    <source>
        <dbReference type="PIRSR" id="PIRSR601461-1"/>
    </source>
</evidence>
<comment type="caution">
    <text evidence="7">The sequence shown here is derived from an EMBL/GenBank/DDBJ whole genome shotgun (WGS) entry which is preliminary data.</text>
</comment>
<dbReference type="PROSITE" id="PS00141">
    <property type="entry name" value="ASP_PROTEASE"/>
    <property type="match status" value="1"/>
</dbReference>
<feature type="active site" evidence="3">
    <location>
        <position position="207"/>
    </location>
</feature>
<evidence type="ECO:0000259" key="6">
    <source>
        <dbReference type="PROSITE" id="PS51767"/>
    </source>
</evidence>
<feature type="region of interest" description="Disordered" evidence="5">
    <location>
        <begin position="332"/>
        <end position="355"/>
    </location>
</feature>
<organism evidence="7 8">
    <name type="scientific">Rhizoctonia solani</name>
    <dbReference type="NCBI Taxonomy" id="456999"/>
    <lineage>
        <taxon>Eukaryota</taxon>
        <taxon>Fungi</taxon>
        <taxon>Dikarya</taxon>
        <taxon>Basidiomycota</taxon>
        <taxon>Agaricomycotina</taxon>
        <taxon>Agaricomycetes</taxon>
        <taxon>Cantharellales</taxon>
        <taxon>Ceratobasidiaceae</taxon>
        <taxon>Rhizoctonia</taxon>
    </lineage>
</organism>
<feature type="domain" description="Peptidase A1" evidence="6">
    <location>
        <begin position="7"/>
        <end position="328"/>
    </location>
</feature>
<comment type="similarity">
    <text evidence="1 4">Belongs to the peptidase A1 family.</text>
</comment>
<proteinExistence type="inferred from homology"/>
<evidence type="ECO:0000313" key="7">
    <source>
        <dbReference type="EMBL" id="CAE6472401.1"/>
    </source>
</evidence>
<dbReference type="PRINTS" id="PR00792">
    <property type="entry name" value="PEPSIN"/>
</dbReference>
<dbReference type="CDD" id="cd05471">
    <property type="entry name" value="pepsin_like"/>
    <property type="match status" value="1"/>
</dbReference>
<name>A0A8H3C164_9AGAM</name>
<sequence length="355" mass="38482">MNTGLDYTLYVGFGSPPTDYELVIDTGSAYTWIGAAKPYVETKTSVRQEGQKFFIKYLHGSAAGVHYKDLVTLSPSLSIADMPFGVAAKTDATSIRIDGVLGLGPTVLGKNIVQPNNDELVPTFMDTLLAQGKIERNVFGLSFAPATSRAVVNGELTLGGANSQKYTGELNWVGITENEPLNKYWGFDQVIKYGDQILQPSSAGVLDSGATMIYITDKAFQKYSESIPGSKIDPSTELLEIPQESIDKMKSLFFYINGISYELTPSAQIWPREFNGLMGGRKENAYYSVVNSLGNNGGDNTFNFIMGYVFMQRFYTAYDASNSKIGFARATASGEPVGESTSAAASRSGETSVQK</sequence>
<dbReference type="Gene3D" id="2.40.70.10">
    <property type="entry name" value="Acid Proteases"/>
    <property type="match status" value="2"/>
</dbReference>
<evidence type="ECO:0000256" key="5">
    <source>
        <dbReference type="SAM" id="MobiDB-lite"/>
    </source>
</evidence>
<dbReference type="SUPFAM" id="SSF50630">
    <property type="entry name" value="Acid proteases"/>
    <property type="match status" value="1"/>
</dbReference>
<gene>
    <name evidence="7" type="ORF">RDB_LOCUS180273</name>
</gene>
<reference evidence="7" key="1">
    <citation type="submission" date="2021-01" db="EMBL/GenBank/DDBJ databases">
        <authorList>
            <person name="Kaushik A."/>
        </authorList>
    </citation>
    <scope>NUCLEOTIDE SEQUENCE</scope>
    <source>
        <strain evidence="7">AG3-T5</strain>
    </source>
</reference>
<dbReference type="InterPro" id="IPR021109">
    <property type="entry name" value="Peptidase_aspartic_dom_sf"/>
</dbReference>
<feature type="compositionally biased region" description="Polar residues" evidence="5">
    <location>
        <begin position="339"/>
        <end position="355"/>
    </location>
</feature>
<dbReference type="InterPro" id="IPR033121">
    <property type="entry name" value="PEPTIDASE_A1"/>
</dbReference>
<dbReference type="GO" id="GO:0004190">
    <property type="term" value="F:aspartic-type endopeptidase activity"/>
    <property type="evidence" value="ECO:0007669"/>
    <property type="project" value="UniProtKB-KW"/>
</dbReference>
<accession>A0A8H3C164</accession>
<keyword evidence="4" id="KW-0645">Protease</keyword>
<dbReference type="Proteomes" id="UP000663841">
    <property type="component" value="Unassembled WGS sequence"/>
</dbReference>
<dbReference type="InterPro" id="IPR001461">
    <property type="entry name" value="Aspartic_peptidase_A1"/>
</dbReference>
<dbReference type="PANTHER" id="PTHR47966:SF74">
    <property type="entry name" value="AGR407CP"/>
    <property type="match status" value="1"/>
</dbReference>
<dbReference type="PANTHER" id="PTHR47966">
    <property type="entry name" value="BETA-SITE APP-CLEAVING ENZYME, ISOFORM A-RELATED"/>
    <property type="match status" value="1"/>
</dbReference>
<dbReference type="InterPro" id="IPR034164">
    <property type="entry name" value="Pepsin-like_dom"/>
</dbReference>
<dbReference type="PROSITE" id="PS51767">
    <property type="entry name" value="PEPTIDASE_A1"/>
    <property type="match status" value="1"/>
</dbReference>
<feature type="active site" evidence="3">
    <location>
        <position position="25"/>
    </location>
</feature>
<evidence type="ECO:0000256" key="1">
    <source>
        <dbReference type="ARBA" id="ARBA00007447"/>
    </source>
</evidence>
<evidence type="ECO:0000313" key="8">
    <source>
        <dbReference type="Proteomes" id="UP000663841"/>
    </source>
</evidence>
<dbReference type="AlphaFoldDB" id="A0A8H3C164"/>
<keyword evidence="4" id="KW-0378">Hydrolase</keyword>
<dbReference type="EMBL" id="CAJMWW010000491">
    <property type="protein sequence ID" value="CAE6472401.1"/>
    <property type="molecule type" value="Genomic_DNA"/>
</dbReference>
<dbReference type="InterPro" id="IPR001969">
    <property type="entry name" value="Aspartic_peptidase_AS"/>
</dbReference>
<dbReference type="GO" id="GO:0006508">
    <property type="term" value="P:proteolysis"/>
    <property type="evidence" value="ECO:0007669"/>
    <property type="project" value="UniProtKB-KW"/>
</dbReference>